<dbReference type="GO" id="GO:0031146">
    <property type="term" value="P:SCF-dependent proteasomal ubiquitin-dependent protein catabolic process"/>
    <property type="evidence" value="ECO:0007669"/>
    <property type="project" value="TreeGrafter"/>
</dbReference>
<sequence>MSLSNLPNEVFSQILDLIPFQDKKTCMLICHAWHDRFQSVVLKNLSIRSRKEFKALFSKLENWERTQSVPLGLLMRRLSLAPRVGMSNAEFQQLPLYCPFLEYLDFNPQLWNYFSYTNGIKRWTYLSQFPCMQRLQLTVPILRDTGQHLTYLEMKVDDSQTDLSVVVSLLGLSPNLTCLQLDSGIKVGTTISISDFESIHTLCPRLRELELSGFHARLFSKDGYLVDMETLPIAHGLRQLRLDLCINHESFLDYWGHKYPELQTLDLQLKILEPEYFHEPVEGEHALMKASFTHMASQFKQLVKLSGQFDEKYFPCDVFLRGMNSRPMESVSIHFYNFDYLRRSARNFKILMNRSIETLKELEIVNWDRSWDYEQDILVPMGKMTGLRTLVLSPQPGTLTEFDLDVILDYCPGLDSLTLKNTYNLFVHCHDVTKRHGLKAFSLEHSMVNNALFDYLSIRCPQLTRLSLDHMTKPYDGEIAVKIHMPNHVFEFIHLRGLNLGLRMEDAGFQSNCSSTICSLEEKARSAGERWYHLYQPKAKHGHSPCPTLQRLHSVQKLKETKGTKELWETVAFAGVRLQYEPKKNWEFDIPFGFTSVKCRAVNEFRFEGVLVQMK</sequence>
<evidence type="ECO:0000313" key="3">
    <source>
        <dbReference type="Proteomes" id="UP000603453"/>
    </source>
</evidence>
<protein>
    <recommendedName>
        <fullName evidence="1">F-box domain-containing protein</fullName>
    </recommendedName>
</protein>
<organism evidence="2 3">
    <name type="scientific">Mucor saturninus</name>
    <dbReference type="NCBI Taxonomy" id="64648"/>
    <lineage>
        <taxon>Eukaryota</taxon>
        <taxon>Fungi</taxon>
        <taxon>Fungi incertae sedis</taxon>
        <taxon>Mucoromycota</taxon>
        <taxon>Mucoromycotina</taxon>
        <taxon>Mucoromycetes</taxon>
        <taxon>Mucorales</taxon>
        <taxon>Mucorineae</taxon>
        <taxon>Mucoraceae</taxon>
        <taxon>Mucor</taxon>
    </lineage>
</organism>
<dbReference type="PROSITE" id="PS50181">
    <property type="entry name" value="FBOX"/>
    <property type="match status" value="1"/>
</dbReference>
<dbReference type="Proteomes" id="UP000603453">
    <property type="component" value="Unassembled WGS sequence"/>
</dbReference>
<name>A0A8H7V710_9FUNG</name>
<dbReference type="InterPro" id="IPR032675">
    <property type="entry name" value="LRR_dom_sf"/>
</dbReference>
<comment type="caution">
    <text evidence="2">The sequence shown here is derived from an EMBL/GenBank/DDBJ whole genome shotgun (WGS) entry which is preliminary data.</text>
</comment>
<gene>
    <name evidence="2" type="ORF">INT47_011683</name>
</gene>
<dbReference type="AlphaFoldDB" id="A0A8H7V710"/>
<dbReference type="PANTHER" id="PTHR13318">
    <property type="entry name" value="PARTNER OF PAIRED, ISOFORM B-RELATED"/>
    <property type="match status" value="1"/>
</dbReference>
<dbReference type="OrthoDB" id="2231428at2759"/>
<proteinExistence type="predicted"/>
<feature type="domain" description="F-box" evidence="1">
    <location>
        <begin position="1"/>
        <end position="50"/>
    </location>
</feature>
<dbReference type="InterPro" id="IPR001810">
    <property type="entry name" value="F-box_dom"/>
</dbReference>
<keyword evidence="3" id="KW-1185">Reference proteome</keyword>
<dbReference type="GO" id="GO:0019005">
    <property type="term" value="C:SCF ubiquitin ligase complex"/>
    <property type="evidence" value="ECO:0007669"/>
    <property type="project" value="TreeGrafter"/>
</dbReference>
<dbReference type="SUPFAM" id="SSF52047">
    <property type="entry name" value="RNI-like"/>
    <property type="match status" value="1"/>
</dbReference>
<accession>A0A8H7V710</accession>
<dbReference type="Pfam" id="PF00646">
    <property type="entry name" value="F-box"/>
    <property type="match status" value="1"/>
</dbReference>
<dbReference type="InterPro" id="IPR036047">
    <property type="entry name" value="F-box-like_dom_sf"/>
</dbReference>
<dbReference type="Gene3D" id="3.80.10.10">
    <property type="entry name" value="Ribonuclease Inhibitor"/>
    <property type="match status" value="1"/>
</dbReference>
<dbReference type="EMBL" id="JAEPRD010000050">
    <property type="protein sequence ID" value="KAG2203589.1"/>
    <property type="molecule type" value="Genomic_DNA"/>
</dbReference>
<reference evidence="2" key="1">
    <citation type="submission" date="2020-12" db="EMBL/GenBank/DDBJ databases">
        <title>Metabolic potential, ecology and presence of endohyphal bacteria is reflected in genomic diversity of Mucoromycotina.</title>
        <authorList>
            <person name="Muszewska A."/>
            <person name="Okrasinska A."/>
            <person name="Steczkiewicz K."/>
            <person name="Drgas O."/>
            <person name="Orlowska M."/>
            <person name="Perlinska-Lenart U."/>
            <person name="Aleksandrzak-Piekarczyk T."/>
            <person name="Szatraj K."/>
            <person name="Zielenkiewicz U."/>
            <person name="Pilsyk S."/>
            <person name="Malc E."/>
            <person name="Mieczkowski P."/>
            <person name="Kruszewska J.S."/>
            <person name="Biernat P."/>
            <person name="Pawlowska J."/>
        </authorList>
    </citation>
    <scope>NUCLEOTIDE SEQUENCE</scope>
    <source>
        <strain evidence="2">WA0000017839</strain>
    </source>
</reference>
<evidence type="ECO:0000259" key="1">
    <source>
        <dbReference type="PROSITE" id="PS50181"/>
    </source>
</evidence>
<dbReference type="SUPFAM" id="SSF81383">
    <property type="entry name" value="F-box domain"/>
    <property type="match status" value="1"/>
</dbReference>
<evidence type="ECO:0000313" key="2">
    <source>
        <dbReference type="EMBL" id="KAG2203589.1"/>
    </source>
</evidence>